<evidence type="ECO:0000313" key="2">
    <source>
        <dbReference type="Proteomes" id="UP000501128"/>
    </source>
</evidence>
<dbReference type="Proteomes" id="UP000501128">
    <property type="component" value="Chromosome"/>
</dbReference>
<evidence type="ECO:0000313" key="1">
    <source>
        <dbReference type="EMBL" id="QJD77672.1"/>
    </source>
</evidence>
<keyword evidence="2" id="KW-1185">Reference proteome</keyword>
<sequence length="245" mass="27413">MILILCHLHDADAIWLYQRLKRASPPDSVRIVSVDELLYARTVRHTLDADSVEFRIQLQNGQTLTNDNISLVINRLYYIDPVVWKQTSPAQYQYVSQEINALYLSVLTTLDKRRLYNPPSASWLGGRNLTPAEWQLLGLRSGLSVPPGWSPVASPVLPDSRVLVIVRQLLGQLPDGVSPDACRLVAQQAGMPLLELQFVENQFVAATSFPAFHHYGDDLITHFLIATTNGTDLGHPERIAHPTFA</sequence>
<accession>A0A7L5DJQ4</accession>
<organism evidence="1 2">
    <name type="scientific">Spirosoma rhododendri</name>
    <dbReference type="NCBI Taxonomy" id="2728024"/>
    <lineage>
        <taxon>Bacteria</taxon>
        <taxon>Pseudomonadati</taxon>
        <taxon>Bacteroidota</taxon>
        <taxon>Cytophagia</taxon>
        <taxon>Cytophagales</taxon>
        <taxon>Cytophagaceae</taxon>
        <taxon>Spirosoma</taxon>
    </lineage>
</organism>
<protein>
    <submittedName>
        <fullName evidence="1">Uncharacterized protein</fullName>
    </submittedName>
</protein>
<proteinExistence type="predicted"/>
<dbReference type="AlphaFoldDB" id="A0A7L5DJQ4"/>
<reference evidence="1 2" key="1">
    <citation type="submission" date="2020-04" db="EMBL/GenBank/DDBJ databases">
        <title>Genome sequencing of novel species.</title>
        <authorList>
            <person name="Heo J."/>
            <person name="Kim S.-J."/>
            <person name="Kim J.-S."/>
            <person name="Hong S.-B."/>
            <person name="Kwon S.-W."/>
        </authorList>
    </citation>
    <scope>NUCLEOTIDE SEQUENCE [LARGE SCALE GENOMIC DNA]</scope>
    <source>
        <strain evidence="1 2">CJU-R4</strain>
    </source>
</reference>
<dbReference type="RefSeq" id="WP_169549616.1">
    <property type="nucleotide sequence ID" value="NZ_CP051677.1"/>
</dbReference>
<gene>
    <name evidence="1" type="ORF">HH216_04005</name>
</gene>
<dbReference type="EMBL" id="CP051677">
    <property type="protein sequence ID" value="QJD77672.1"/>
    <property type="molecule type" value="Genomic_DNA"/>
</dbReference>
<name>A0A7L5DJQ4_9BACT</name>
<dbReference type="KEGG" id="srho:HH216_04005"/>